<keyword evidence="2" id="KW-0677">Repeat</keyword>
<reference evidence="8 9" key="1">
    <citation type="journal article" date="2024" name="J Genomics">
        <title>Draft genome sequencing and assembly of Favolaschia claudopus CIRM-BRFM 2984 isolated from oak limbs.</title>
        <authorList>
            <person name="Navarro D."/>
            <person name="Drula E."/>
            <person name="Chaduli D."/>
            <person name="Cazenave R."/>
            <person name="Ahrendt S."/>
            <person name="Wang J."/>
            <person name="Lipzen A."/>
            <person name="Daum C."/>
            <person name="Barry K."/>
            <person name="Grigoriev I.V."/>
            <person name="Favel A."/>
            <person name="Rosso M.N."/>
            <person name="Martin F."/>
        </authorList>
    </citation>
    <scope>NUCLEOTIDE SEQUENCE [LARGE SCALE GENOMIC DNA]</scope>
    <source>
        <strain evidence="8 9">CIRM-BRFM 2984</strain>
    </source>
</reference>
<feature type="region of interest" description="Disordered" evidence="6">
    <location>
        <begin position="1"/>
        <end position="177"/>
    </location>
</feature>
<dbReference type="GO" id="GO:0008270">
    <property type="term" value="F:zinc ion binding"/>
    <property type="evidence" value="ECO:0007669"/>
    <property type="project" value="UniProtKB-KW"/>
</dbReference>
<keyword evidence="3 5" id="KW-0863">Zinc-finger</keyword>
<dbReference type="InterPro" id="IPR050329">
    <property type="entry name" value="GLI_C2H2-zinc-finger"/>
</dbReference>
<evidence type="ECO:0000259" key="7">
    <source>
        <dbReference type="PROSITE" id="PS50157"/>
    </source>
</evidence>
<evidence type="ECO:0000313" key="9">
    <source>
        <dbReference type="Proteomes" id="UP001362999"/>
    </source>
</evidence>
<sequence>MPSYSSSFPAVTPQGSSTSQRASHHSQGSPPGAPSSLVPNSRPFYSFPPPAMHDDMHPPSFSLSGTIASSPMLQTRVSSQQPIPPAYLPPMGLSSAPEADSTAVYSLYSTTRMDQGPSPSSLDDDQSDVVDSELDLYSDSSSLSEAASDRSSSPIVIATIPSHVETKKKGERKPDKMHPCEVCHKEFPRPSALETHMNTHNKVFRTSRRYHAERQVEFTRGVAYHCSYPGCSKSFNVRSNARRHSQIHTDKDARANTSENVQIKFAETIIEAPHPERSLDLSSDSQSSFRIRWLDPNVTVRGKPNLSIAAPPRRKRNSVDGLQMPYPNDEPPMVLYAPYPIAGPSSQAGGAH</sequence>
<keyword evidence="4" id="KW-0862">Zinc</keyword>
<dbReference type="GO" id="GO:0005634">
    <property type="term" value="C:nucleus"/>
    <property type="evidence" value="ECO:0007669"/>
    <property type="project" value="UniProtKB-ARBA"/>
</dbReference>
<name>A0AAW0B7W0_9AGAR</name>
<dbReference type="Gene3D" id="3.30.160.60">
    <property type="entry name" value="Classic Zinc Finger"/>
    <property type="match status" value="2"/>
</dbReference>
<protein>
    <recommendedName>
        <fullName evidence="7">C2H2-type domain-containing protein</fullName>
    </recommendedName>
</protein>
<evidence type="ECO:0000256" key="6">
    <source>
        <dbReference type="SAM" id="MobiDB-lite"/>
    </source>
</evidence>
<feature type="domain" description="C2H2-type" evidence="7">
    <location>
        <begin position="224"/>
        <end position="253"/>
    </location>
</feature>
<feature type="compositionally biased region" description="Polar residues" evidence="6">
    <location>
        <begin position="103"/>
        <end position="113"/>
    </location>
</feature>
<feature type="compositionally biased region" description="Polar residues" evidence="6">
    <location>
        <begin position="1"/>
        <end position="29"/>
    </location>
</feature>
<evidence type="ECO:0000256" key="1">
    <source>
        <dbReference type="ARBA" id="ARBA00022723"/>
    </source>
</evidence>
<dbReference type="GO" id="GO:0000981">
    <property type="term" value="F:DNA-binding transcription factor activity, RNA polymerase II-specific"/>
    <property type="evidence" value="ECO:0007669"/>
    <property type="project" value="TreeGrafter"/>
</dbReference>
<evidence type="ECO:0000256" key="5">
    <source>
        <dbReference type="PROSITE-ProRule" id="PRU00042"/>
    </source>
</evidence>
<evidence type="ECO:0000256" key="3">
    <source>
        <dbReference type="ARBA" id="ARBA00022771"/>
    </source>
</evidence>
<evidence type="ECO:0000256" key="2">
    <source>
        <dbReference type="ARBA" id="ARBA00022737"/>
    </source>
</evidence>
<dbReference type="InterPro" id="IPR013087">
    <property type="entry name" value="Znf_C2H2_type"/>
</dbReference>
<dbReference type="Proteomes" id="UP001362999">
    <property type="component" value="Unassembled WGS sequence"/>
</dbReference>
<evidence type="ECO:0000313" key="8">
    <source>
        <dbReference type="EMBL" id="KAK7022276.1"/>
    </source>
</evidence>
<feature type="compositionally biased region" description="Low complexity" evidence="6">
    <location>
        <begin position="137"/>
        <end position="153"/>
    </location>
</feature>
<dbReference type="EMBL" id="JAWWNJ010000037">
    <property type="protein sequence ID" value="KAK7022276.1"/>
    <property type="molecule type" value="Genomic_DNA"/>
</dbReference>
<dbReference type="SMART" id="SM00355">
    <property type="entry name" value="ZnF_C2H2"/>
    <property type="match status" value="2"/>
</dbReference>
<feature type="compositionally biased region" description="Basic and acidic residues" evidence="6">
    <location>
        <begin position="164"/>
        <end position="177"/>
    </location>
</feature>
<dbReference type="SUPFAM" id="SSF57667">
    <property type="entry name" value="beta-beta-alpha zinc fingers"/>
    <property type="match status" value="1"/>
</dbReference>
<organism evidence="8 9">
    <name type="scientific">Favolaschia claudopus</name>
    <dbReference type="NCBI Taxonomy" id="2862362"/>
    <lineage>
        <taxon>Eukaryota</taxon>
        <taxon>Fungi</taxon>
        <taxon>Dikarya</taxon>
        <taxon>Basidiomycota</taxon>
        <taxon>Agaricomycotina</taxon>
        <taxon>Agaricomycetes</taxon>
        <taxon>Agaricomycetidae</taxon>
        <taxon>Agaricales</taxon>
        <taxon>Marasmiineae</taxon>
        <taxon>Mycenaceae</taxon>
        <taxon>Favolaschia</taxon>
    </lineage>
</organism>
<comment type="caution">
    <text evidence="8">The sequence shown here is derived from an EMBL/GenBank/DDBJ whole genome shotgun (WGS) entry which is preliminary data.</text>
</comment>
<dbReference type="GO" id="GO:0000978">
    <property type="term" value="F:RNA polymerase II cis-regulatory region sequence-specific DNA binding"/>
    <property type="evidence" value="ECO:0007669"/>
    <property type="project" value="TreeGrafter"/>
</dbReference>
<proteinExistence type="predicted"/>
<dbReference type="PANTHER" id="PTHR19818">
    <property type="entry name" value="ZINC FINGER PROTEIN ZIC AND GLI"/>
    <property type="match status" value="1"/>
</dbReference>
<feature type="compositionally biased region" description="Polar residues" evidence="6">
    <location>
        <begin position="61"/>
        <end position="81"/>
    </location>
</feature>
<keyword evidence="1" id="KW-0479">Metal-binding</keyword>
<dbReference type="PANTHER" id="PTHR19818:SF139">
    <property type="entry name" value="PAIR-RULE PROTEIN ODD-PAIRED"/>
    <property type="match status" value="1"/>
</dbReference>
<accession>A0AAW0B7W0</accession>
<feature type="compositionally biased region" description="Acidic residues" evidence="6">
    <location>
        <begin position="122"/>
        <end position="136"/>
    </location>
</feature>
<dbReference type="GO" id="GO:0045944">
    <property type="term" value="P:positive regulation of transcription by RNA polymerase II"/>
    <property type="evidence" value="ECO:0007669"/>
    <property type="project" value="UniProtKB-ARBA"/>
</dbReference>
<keyword evidence="9" id="KW-1185">Reference proteome</keyword>
<dbReference type="PROSITE" id="PS00028">
    <property type="entry name" value="ZINC_FINGER_C2H2_1"/>
    <property type="match status" value="2"/>
</dbReference>
<feature type="domain" description="C2H2-type" evidence="7">
    <location>
        <begin position="178"/>
        <end position="200"/>
    </location>
</feature>
<gene>
    <name evidence="8" type="ORF">R3P38DRAFT_3195656</name>
</gene>
<dbReference type="InterPro" id="IPR036236">
    <property type="entry name" value="Znf_C2H2_sf"/>
</dbReference>
<evidence type="ECO:0000256" key="4">
    <source>
        <dbReference type="ARBA" id="ARBA00022833"/>
    </source>
</evidence>
<dbReference type="AlphaFoldDB" id="A0AAW0B7W0"/>
<dbReference type="PROSITE" id="PS50157">
    <property type="entry name" value="ZINC_FINGER_C2H2_2"/>
    <property type="match status" value="2"/>
</dbReference>
<dbReference type="Pfam" id="PF00096">
    <property type="entry name" value="zf-C2H2"/>
    <property type="match status" value="1"/>
</dbReference>